<evidence type="ECO:0000313" key="6">
    <source>
        <dbReference type="EMBL" id="KAK9824890.1"/>
    </source>
</evidence>
<feature type="transmembrane region" description="Helical" evidence="5">
    <location>
        <begin position="205"/>
        <end position="230"/>
    </location>
</feature>
<dbReference type="GO" id="GO:0016020">
    <property type="term" value="C:membrane"/>
    <property type="evidence" value="ECO:0007669"/>
    <property type="project" value="UniProtKB-SubCell"/>
</dbReference>
<evidence type="ECO:0000256" key="2">
    <source>
        <dbReference type="ARBA" id="ARBA00022692"/>
    </source>
</evidence>
<dbReference type="InterPro" id="IPR007568">
    <property type="entry name" value="RTA1"/>
</dbReference>
<accession>A0AAW1QTP1</accession>
<protein>
    <submittedName>
        <fullName evidence="6">Uncharacterized protein</fullName>
    </submittedName>
</protein>
<feature type="transmembrane region" description="Helical" evidence="5">
    <location>
        <begin position="30"/>
        <end position="50"/>
    </location>
</feature>
<feature type="transmembrane region" description="Helical" evidence="5">
    <location>
        <begin position="131"/>
        <end position="150"/>
    </location>
</feature>
<proteinExistence type="predicted"/>
<feature type="transmembrane region" description="Helical" evidence="5">
    <location>
        <begin position="250"/>
        <end position="272"/>
    </location>
</feature>
<feature type="transmembrane region" description="Helical" evidence="5">
    <location>
        <begin position="86"/>
        <end position="110"/>
    </location>
</feature>
<evidence type="ECO:0000256" key="1">
    <source>
        <dbReference type="ARBA" id="ARBA00004141"/>
    </source>
</evidence>
<dbReference type="EMBL" id="JALJOS010000027">
    <property type="protein sequence ID" value="KAK9824890.1"/>
    <property type="molecule type" value="Genomic_DNA"/>
</dbReference>
<sequence length="317" mass="34215">MPVSYVDVNFPNPGRDGDTRFIIYGYRPSISLGIVGSIFFGAYGIASLCALIRPRRAGAILLLIGVLFEVVGYICRCLSSQVDPYFLAYFVCQYFFIVVAPVFFAAAIYLDLSRLIAGITGNNKPPVSPRLILAIFVTFDVITTIVQIAGAASIGSAESNNKNPAPATDILIVGLAVQTAAFLVFLVIFLVVIARLQLRMRSLPAGAYAALADAHWQFALLFCSAVLVQLRTAFRLAESSQGVGGYLSSHTVYFGCLEFLPIVLAVFGLLMLEVAFKRSWGSFTAVGTPGQSLTHPQCRRHVEASKLGGNEPRLDST</sequence>
<reference evidence="6 7" key="1">
    <citation type="journal article" date="2024" name="Nat. Commun.">
        <title>Phylogenomics reveals the evolutionary origins of lichenization in chlorophyte algae.</title>
        <authorList>
            <person name="Puginier C."/>
            <person name="Libourel C."/>
            <person name="Otte J."/>
            <person name="Skaloud P."/>
            <person name="Haon M."/>
            <person name="Grisel S."/>
            <person name="Petersen M."/>
            <person name="Berrin J.G."/>
            <person name="Delaux P.M."/>
            <person name="Dal Grande F."/>
            <person name="Keller J."/>
        </authorList>
    </citation>
    <scope>NUCLEOTIDE SEQUENCE [LARGE SCALE GENOMIC DNA]</scope>
    <source>
        <strain evidence="6 7">SAG 2145</strain>
    </source>
</reference>
<comment type="caution">
    <text evidence="6">The sequence shown here is derived from an EMBL/GenBank/DDBJ whole genome shotgun (WGS) entry which is preliminary data.</text>
</comment>
<evidence type="ECO:0000256" key="3">
    <source>
        <dbReference type="ARBA" id="ARBA00022989"/>
    </source>
</evidence>
<dbReference type="Proteomes" id="UP001438707">
    <property type="component" value="Unassembled WGS sequence"/>
</dbReference>
<keyword evidence="7" id="KW-1185">Reference proteome</keyword>
<name>A0AAW1QTP1_9CHLO</name>
<organism evidence="6 7">
    <name type="scientific">Apatococcus lobatus</name>
    <dbReference type="NCBI Taxonomy" id="904363"/>
    <lineage>
        <taxon>Eukaryota</taxon>
        <taxon>Viridiplantae</taxon>
        <taxon>Chlorophyta</taxon>
        <taxon>core chlorophytes</taxon>
        <taxon>Trebouxiophyceae</taxon>
        <taxon>Chlorellales</taxon>
        <taxon>Chlorellaceae</taxon>
        <taxon>Apatococcus</taxon>
    </lineage>
</organism>
<evidence type="ECO:0000256" key="4">
    <source>
        <dbReference type="ARBA" id="ARBA00023136"/>
    </source>
</evidence>
<dbReference type="AlphaFoldDB" id="A0AAW1QTP1"/>
<feature type="transmembrane region" description="Helical" evidence="5">
    <location>
        <begin position="170"/>
        <end position="193"/>
    </location>
</feature>
<feature type="transmembrane region" description="Helical" evidence="5">
    <location>
        <begin position="57"/>
        <end position="74"/>
    </location>
</feature>
<keyword evidence="4 5" id="KW-0472">Membrane</keyword>
<evidence type="ECO:0000313" key="7">
    <source>
        <dbReference type="Proteomes" id="UP001438707"/>
    </source>
</evidence>
<dbReference type="PANTHER" id="PTHR31465">
    <property type="entry name" value="PROTEIN RTA1-RELATED"/>
    <property type="match status" value="1"/>
</dbReference>
<dbReference type="Pfam" id="PF04479">
    <property type="entry name" value="RTA1"/>
    <property type="match status" value="1"/>
</dbReference>
<dbReference type="PANTHER" id="PTHR31465:SF1">
    <property type="entry name" value="PROTEIN RTA1-RELATED"/>
    <property type="match status" value="1"/>
</dbReference>
<evidence type="ECO:0000256" key="5">
    <source>
        <dbReference type="SAM" id="Phobius"/>
    </source>
</evidence>
<keyword evidence="3 5" id="KW-1133">Transmembrane helix</keyword>
<gene>
    <name evidence="6" type="ORF">WJX74_003585</name>
</gene>
<keyword evidence="2 5" id="KW-0812">Transmembrane</keyword>
<comment type="subcellular location">
    <subcellularLocation>
        <location evidence="1">Membrane</location>
        <topology evidence="1">Multi-pass membrane protein</topology>
    </subcellularLocation>
</comment>